<dbReference type="Gene3D" id="3.30.1870.10">
    <property type="entry name" value="EreA-like, domain 2"/>
    <property type="match status" value="1"/>
</dbReference>
<protein>
    <submittedName>
        <fullName evidence="1">Erythromycin esterase</fullName>
    </submittedName>
</protein>
<keyword evidence="2" id="KW-1185">Reference proteome</keyword>
<dbReference type="RefSeq" id="WP_142000505.1">
    <property type="nucleotide sequence ID" value="NZ_VFML01000001.1"/>
</dbReference>
<dbReference type="GO" id="GO:0046677">
    <property type="term" value="P:response to antibiotic"/>
    <property type="evidence" value="ECO:0007669"/>
    <property type="project" value="InterPro"/>
</dbReference>
<dbReference type="Gene3D" id="3.40.1660.10">
    <property type="entry name" value="EreA-like (biosynthetic domain)"/>
    <property type="match status" value="2"/>
</dbReference>
<dbReference type="SUPFAM" id="SSF159501">
    <property type="entry name" value="EreA/ChaN-like"/>
    <property type="match status" value="1"/>
</dbReference>
<dbReference type="InterPro" id="IPR052036">
    <property type="entry name" value="Hydrolase/PRTase-associated"/>
</dbReference>
<dbReference type="EMBL" id="VFML01000001">
    <property type="protein sequence ID" value="TQJ04885.1"/>
    <property type="molecule type" value="Genomic_DNA"/>
</dbReference>
<evidence type="ECO:0000313" key="2">
    <source>
        <dbReference type="Proteomes" id="UP000320876"/>
    </source>
</evidence>
<dbReference type="Proteomes" id="UP000320876">
    <property type="component" value="Unassembled WGS sequence"/>
</dbReference>
<accession>A0A542DPJ1</accession>
<dbReference type="CDD" id="cd14728">
    <property type="entry name" value="Ere-like"/>
    <property type="match status" value="1"/>
</dbReference>
<dbReference type="PANTHER" id="PTHR31299">
    <property type="entry name" value="ESTERASE, PUTATIVE (AFU_ORTHOLOGUE AFUA_1G05850)-RELATED"/>
    <property type="match status" value="1"/>
</dbReference>
<dbReference type="InterPro" id="IPR007815">
    <property type="entry name" value="Emycin_Estase"/>
</dbReference>
<gene>
    <name evidence="1" type="ORF">FB471_4695</name>
</gene>
<dbReference type="AlphaFoldDB" id="A0A542DPJ1"/>
<reference evidence="1 2" key="1">
    <citation type="submission" date="2019-06" db="EMBL/GenBank/DDBJ databases">
        <title>Sequencing the genomes of 1000 actinobacteria strains.</title>
        <authorList>
            <person name="Klenk H.-P."/>
        </authorList>
    </citation>
    <scope>NUCLEOTIDE SEQUENCE [LARGE SCALE GENOMIC DNA]</scope>
    <source>
        <strain evidence="1 2">DSM 45679</strain>
    </source>
</reference>
<comment type="caution">
    <text evidence="1">The sequence shown here is derived from an EMBL/GenBank/DDBJ whole genome shotgun (WGS) entry which is preliminary data.</text>
</comment>
<dbReference type="OrthoDB" id="9810066at2"/>
<name>A0A542DPJ1_AMYCI</name>
<dbReference type="Gene3D" id="1.20.1440.30">
    <property type="entry name" value="Biosynthetic Protein domain"/>
    <property type="match status" value="1"/>
</dbReference>
<dbReference type="Pfam" id="PF05139">
    <property type="entry name" value="Erythro_esteras"/>
    <property type="match status" value="2"/>
</dbReference>
<evidence type="ECO:0000313" key="1">
    <source>
        <dbReference type="EMBL" id="TQJ04885.1"/>
    </source>
</evidence>
<proteinExistence type="predicted"/>
<sequence length="297" mass="32695">MNWIAAHAHPLRTLDPEASLTDLLPLGELVGDATIVALGTASRLTTELSAVAQRILRVLVEWHGFRTLALEGDEQASVELDRYVRTGDGDLTDLLSGARSFWRTEEIRAAVRWVREFNQAHPEDPVRIAHPERPADPAAPLGSMPEIERGLAENTLAWQRRTGDKIVYWGGIAHTLTRDSPPVERVNMGTRLRAEYGCRYVSIGLTFHHGTGAQPVPPPPPDHAEAALGAAGIDAYYLDLRADPDSPARAWLDAPTRARLIGPRYDPELYLDGGSLAEWFDVLVYLTATTPFHPLPS</sequence>
<organism evidence="1 2">
    <name type="scientific">Amycolatopsis cihanbeyliensis</name>
    <dbReference type="NCBI Taxonomy" id="1128664"/>
    <lineage>
        <taxon>Bacteria</taxon>
        <taxon>Bacillati</taxon>
        <taxon>Actinomycetota</taxon>
        <taxon>Actinomycetes</taxon>
        <taxon>Pseudonocardiales</taxon>
        <taxon>Pseudonocardiaceae</taxon>
        <taxon>Amycolatopsis</taxon>
    </lineage>
</organism>
<dbReference type="PANTHER" id="PTHR31299:SF0">
    <property type="entry name" value="ESTERASE, PUTATIVE (AFU_ORTHOLOGUE AFUA_1G05850)-RELATED"/>
    <property type="match status" value="1"/>
</dbReference>